<feature type="region of interest" description="Disordered" evidence="2">
    <location>
        <begin position="1527"/>
        <end position="1578"/>
    </location>
</feature>
<feature type="compositionally biased region" description="Acidic residues" evidence="2">
    <location>
        <begin position="879"/>
        <end position="894"/>
    </location>
</feature>
<evidence type="ECO:0008006" key="4">
    <source>
        <dbReference type="Google" id="ProtNLM"/>
    </source>
</evidence>
<feature type="region of interest" description="Disordered" evidence="2">
    <location>
        <begin position="1780"/>
        <end position="1799"/>
    </location>
</feature>
<sequence length="2235" mass="255534">MEEPMTQANQENSNAQATLCRPLAELFPVAERDTEWIVYRHFFNAFANNETTILEEKDSAGVEELDFHRFYTNCMLAMFNDVPLQRAQILATTAWPFYVQDTGHLEFKDLKRALHDLYFKYYCNSVAAEHRIDLEDYLEDLLQHVCSVVILGDNGATMVHLPSHRGFVTPLPAKNKDALCKAGEPVPKTSDVPVGPGEMARGYAYCAAGDVVVMDGCAAFPEDRNIDDGYISDEEDLKFFRQSPPNRFLLLCPPGTNIGSELSEPLSAYYNCVDLDVGRRAVKELKAEGELGQTLRSSVKVQEEIGEDTQAALIRKYLTSEKDTSYKGYVMHNIPCYKAAFATEYLEQAGVPHNRPQWVIDLTPCNEKEWAYMKDEEENRLHQLQLVEQRLREAETVENRAKQEKEAIKEEKRRKKEERMRRQEEREAKAAAAAEAAEGEGDVEDAPAEAEPEPEPEPEPEEEEPQEAPVLDEEGNPIDPAELKAKEEALQKEREERRMLFDLADCLRKGVRELPQDWEKPEGVPLLKELMQRAKHCGTYLRLNPQQSPEALLTCITKAANLLYPSAQTVAPFWEMLAQPRAESVSDEQARMDEMEEKMNEKLKELQVQGNAFTSVWQRCCPVAYYEHSVIVEGSVWYTCVYRSRIYLTSSVHALEELCHNPHKYLDQPLDKIIPNCPILLLKQTDSVLNDNGIQEQAFTSQLCSRMQYRHVRFQEYWQTLVEEKEEEKRRIEEEERNRKAAEEERKRIDKERAAAEAKAKKDKKAPVKVQGKKGKAVQQQEEEEEPPKTEDAAPEGEEGGEAEDAEAAEAPPEAPPDTPEMKIAKIIQEKISAKIHKPNILVDALTFDEEGFAFLYENRLLPETVIIMNSAKQNAEGAEVEEEAEPEEAEEGDAAAAAAAEGKPFDRTNAKLYSKYIADLVAKFLLDPNEEDAAPEEEAAPEEGGEEEGEASPEGEAENKPVKKALPRQKFTLKQLPVLGLDTLRAVDRVVQSINPFREPVNLGEGEGETEEAEETDEIGEGWGIKPTPKSKLGWTRDYCPVSVASGVLRKGTKDLSAVFKGQTYFFKAEAELNSFKEAPYDFRPAVPPHIPPPRLWVLGVKGSGKTSLATELSTQYHIPIFHFERAFFDKCVWPEGKAETDGAPELFVTAKRILQEVDDFDALQQRKKDEELEKERRAKEKEARLAAGEEDEDEDEEDEAEDEPWEPEEEEAKKERLLKAYTSVAADILQHEPFQSQGYIMDGYPTTDEEEQMLLASNLYPERVLVVKISSEHFVRRIVDQEFKQRRLDRLRKIRDLKFLRLKKARKEKRKELKQWRRRNLAEDDEGGDDEGEDDEIEDDPEPIQKADVISDLEGQFDTENGVLEAVVAALEEQSLDVISIPGDKSKRTVMAKMLELVAPTLHHRQSLLETPYVVRYDSALRLLRDGKASLSSFGYKDSVKWAKQREGDTDCLAVRLLRKNPPPEPPEPEEAEEVDTPRTAERKRKFRIARKKFRRLEELKEKHIAEVKAEKAAAVEERRQAKEARAKAKADKEAKAAAAAEAGEEEEVEEEVEEEDPVGDDDEEEEADAGVEAEVVMEEEQIDTWQTQIEEEAEGWGADHEPGLEFEGDEANDQGWPFDGLREELEALAKEEEEQEEPEEEPSPEELEELARKEELEARKVRYREWPKVCVFRNRVYFFTSEGNQLQFLNNPWRYLIQPAPLEAQVPKIVVLPYARAPVLEKDKYTTWIPRSLAEQVAHNLQAVYVSEAQLLEDLRAHDVPSNVAAQLAEHFGWEDEFEEGAEEPQTPVTPLPAPKETAPLSMELLRDALTFRLMMCDAVSKGYVLDGIPQSQAEAHALAMAGMSPLKVVAEHDEAEWNEWDRTDAREPVARHYDFTYKNMYNLSARGKSEWECVYATLGVIDRSLRRHERRRYLQPSGAALSLFDTCCTPQELKEQKSTYDCYCPFNWIDSHRLLDVRNQDPELRYSGMYCNQIYRFASKEGIEGFLSNPVPYLEETDEHTLPRDLPRQLTAADAEQMQDSDFEYETFCPVVLYNTREKIGLQGKHDPVCIWGNPKCSVAYAAKFYRMANEDNLQEFMQQPWVYLQARLPEKVPLKKDLLKGIHMDTYMEHTIYEATVRAMLAVEEMKPLFPLLSAKESAIKYMAVFMKAHNHNNNSIRALKYRHNYERFQECCQLLDFFVSHQKAELEVLLDKTSEYSRKAALWDRIQSKNLDLQTFVSLNNPPNDSPTN</sequence>
<feature type="coiled-coil region" evidence="1">
    <location>
        <begin position="585"/>
        <end position="612"/>
    </location>
</feature>
<feature type="compositionally biased region" description="Acidic residues" evidence="2">
    <location>
        <begin position="1634"/>
        <end position="1651"/>
    </location>
</feature>
<feature type="compositionally biased region" description="Basic and acidic residues" evidence="2">
    <location>
        <begin position="1527"/>
        <end position="1538"/>
    </location>
</feature>
<feature type="compositionally biased region" description="Acidic residues" evidence="2">
    <location>
        <begin position="1007"/>
        <end position="1021"/>
    </location>
</feature>
<feature type="region of interest" description="Disordered" evidence="2">
    <location>
        <begin position="394"/>
        <end position="482"/>
    </location>
</feature>
<reference evidence="3" key="1">
    <citation type="submission" date="2021-01" db="EMBL/GenBank/DDBJ databases">
        <authorList>
            <person name="Corre E."/>
            <person name="Pelletier E."/>
            <person name="Niang G."/>
            <person name="Scheremetjew M."/>
            <person name="Finn R."/>
            <person name="Kale V."/>
            <person name="Holt S."/>
            <person name="Cochrane G."/>
            <person name="Meng A."/>
            <person name="Brown T."/>
            <person name="Cohen L."/>
        </authorList>
    </citation>
    <scope>NUCLEOTIDE SEQUENCE</scope>
    <source>
        <strain evidence="3">CCMP1594</strain>
    </source>
</reference>
<dbReference type="Gene3D" id="3.40.50.300">
    <property type="entry name" value="P-loop containing nucleotide triphosphate hydrolases"/>
    <property type="match status" value="2"/>
</dbReference>
<feature type="region of interest" description="Disordered" evidence="2">
    <location>
        <begin position="1461"/>
        <end position="1484"/>
    </location>
</feature>
<evidence type="ECO:0000313" key="3">
    <source>
        <dbReference type="EMBL" id="CAE0819326.1"/>
    </source>
</evidence>
<accession>A0A7S4FYG1</accession>
<feature type="compositionally biased region" description="Basic and acidic residues" evidence="2">
    <location>
        <begin position="394"/>
        <end position="429"/>
    </location>
</feature>
<feature type="compositionally biased region" description="Acidic residues" evidence="2">
    <location>
        <begin position="1545"/>
        <end position="1578"/>
    </location>
</feature>
<dbReference type="SUPFAM" id="SSF52540">
    <property type="entry name" value="P-loop containing nucleoside triphosphate hydrolases"/>
    <property type="match status" value="1"/>
</dbReference>
<dbReference type="InterPro" id="IPR027417">
    <property type="entry name" value="P-loop_NTPase"/>
</dbReference>
<feature type="region of interest" description="Disordered" evidence="2">
    <location>
        <begin position="1632"/>
        <end position="1652"/>
    </location>
</feature>
<feature type="compositionally biased region" description="Acidic residues" evidence="2">
    <location>
        <begin position="933"/>
        <end position="957"/>
    </location>
</feature>
<dbReference type="EMBL" id="HBJA01087504">
    <property type="protein sequence ID" value="CAE0819326.1"/>
    <property type="molecule type" value="Transcribed_RNA"/>
</dbReference>
<feature type="compositionally biased region" description="Acidic residues" evidence="2">
    <location>
        <begin position="1190"/>
        <end position="1212"/>
    </location>
</feature>
<organism evidence="3">
    <name type="scientific">Eutreptiella gymnastica</name>
    <dbReference type="NCBI Taxonomy" id="73025"/>
    <lineage>
        <taxon>Eukaryota</taxon>
        <taxon>Discoba</taxon>
        <taxon>Euglenozoa</taxon>
        <taxon>Euglenida</taxon>
        <taxon>Spirocuta</taxon>
        <taxon>Euglenophyceae</taxon>
        <taxon>Eutreptiales</taxon>
        <taxon>Eutreptiaceae</taxon>
        <taxon>Eutreptiella</taxon>
    </lineage>
</organism>
<evidence type="ECO:0000256" key="1">
    <source>
        <dbReference type="SAM" id="Coils"/>
    </source>
</evidence>
<proteinExistence type="predicted"/>
<feature type="region of interest" description="Disordered" evidence="2">
    <location>
        <begin position="725"/>
        <end position="820"/>
    </location>
</feature>
<feature type="region of interest" description="Disordered" evidence="2">
    <location>
        <begin position="1002"/>
        <end position="1028"/>
    </location>
</feature>
<feature type="region of interest" description="Disordered" evidence="2">
    <location>
        <begin position="877"/>
        <end position="902"/>
    </location>
</feature>
<keyword evidence="1" id="KW-0175">Coiled coil</keyword>
<dbReference type="PANTHER" id="PTHR36812:SF9">
    <property type="entry name" value="MYB-LIKE PROTEIN X ISOFORM X1"/>
    <property type="match status" value="1"/>
</dbReference>
<feature type="compositionally biased region" description="Acidic residues" evidence="2">
    <location>
        <begin position="793"/>
        <end position="808"/>
    </location>
</feature>
<protein>
    <recommendedName>
        <fullName evidence="4">Adenylate kinase</fullName>
    </recommendedName>
</protein>
<name>A0A7S4FYG1_9EUGL</name>
<dbReference type="PANTHER" id="PTHR36812">
    <property type="entry name" value="NEUROFILAMENT TRIPLET M PROTEIN-LIKE PROTEIN"/>
    <property type="match status" value="1"/>
</dbReference>
<feature type="compositionally biased region" description="Acidic residues" evidence="2">
    <location>
        <begin position="1325"/>
        <end position="1344"/>
    </location>
</feature>
<feature type="region of interest" description="Disordered" evidence="2">
    <location>
        <begin position="933"/>
        <end position="967"/>
    </location>
</feature>
<evidence type="ECO:0000256" key="2">
    <source>
        <dbReference type="SAM" id="MobiDB-lite"/>
    </source>
</evidence>
<feature type="region of interest" description="Disordered" evidence="2">
    <location>
        <begin position="1172"/>
        <end position="1215"/>
    </location>
</feature>
<feature type="region of interest" description="Disordered" evidence="2">
    <location>
        <begin position="1323"/>
        <end position="1345"/>
    </location>
</feature>
<feature type="compositionally biased region" description="Basic and acidic residues" evidence="2">
    <location>
        <begin position="727"/>
        <end position="760"/>
    </location>
</feature>
<gene>
    <name evidence="3" type="ORF">EGYM00163_LOCUS30495</name>
</gene>
<feature type="compositionally biased region" description="Acidic residues" evidence="2">
    <location>
        <begin position="437"/>
        <end position="476"/>
    </location>
</feature>
<feature type="compositionally biased region" description="Basic and acidic residues" evidence="2">
    <location>
        <begin position="1172"/>
        <end position="1186"/>
    </location>
</feature>